<dbReference type="InterPro" id="IPR014757">
    <property type="entry name" value="Tscrpt_reg_IclR_C"/>
</dbReference>
<dbReference type="Proteomes" id="UP001596460">
    <property type="component" value="Unassembled WGS sequence"/>
</dbReference>
<dbReference type="PANTHER" id="PTHR30136:SF24">
    <property type="entry name" value="HTH-TYPE TRANSCRIPTIONAL REPRESSOR ALLR"/>
    <property type="match status" value="1"/>
</dbReference>
<sequence length="98" mass="10417">MRSGGKSAAYSASEKAVLAHVPTAWVHEITERVGLPKETEQTIHDEETLFDELAEIREHGYALGVEEQSSGVRAVRAPVMGPDGDAFGALSATGPANR</sequence>
<keyword evidence="3" id="KW-1185">Reference proteome</keyword>
<gene>
    <name evidence="2" type="ORF">ACFQI8_15160</name>
</gene>
<feature type="domain" description="IclR-ED" evidence="1">
    <location>
        <begin position="1"/>
        <end position="98"/>
    </location>
</feature>
<organism evidence="2 3">
    <name type="scientific">Haloferax chudinovii</name>
    <dbReference type="NCBI Taxonomy" id="1109010"/>
    <lineage>
        <taxon>Archaea</taxon>
        <taxon>Methanobacteriati</taxon>
        <taxon>Methanobacteriota</taxon>
        <taxon>Stenosarchaea group</taxon>
        <taxon>Halobacteria</taxon>
        <taxon>Halobacteriales</taxon>
        <taxon>Haloferacaceae</taxon>
        <taxon>Haloferax</taxon>
    </lineage>
</organism>
<reference evidence="2 3" key="1">
    <citation type="journal article" date="2019" name="Int. J. Syst. Evol. Microbiol.">
        <title>The Global Catalogue of Microorganisms (GCM) 10K type strain sequencing project: providing services to taxonomists for standard genome sequencing and annotation.</title>
        <authorList>
            <consortium name="The Broad Institute Genomics Platform"/>
            <consortium name="The Broad Institute Genome Sequencing Center for Infectious Disease"/>
            <person name="Wu L."/>
            <person name="Ma J."/>
        </authorList>
    </citation>
    <scope>NUCLEOTIDE SEQUENCE [LARGE SCALE GENOMIC DNA]</scope>
    <source>
        <strain evidence="2 3">DSM 26526</strain>
    </source>
</reference>
<dbReference type="RefSeq" id="WP_390246227.1">
    <property type="nucleotide sequence ID" value="NZ_JBHTAB010000009.1"/>
</dbReference>
<evidence type="ECO:0000313" key="3">
    <source>
        <dbReference type="Proteomes" id="UP001596460"/>
    </source>
</evidence>
<dbReference type="SUPFAM" id="SSF55781">
    <property type="entry name" value="GAF domain-like"/>
    <property type="match status" value="1"/>
</dbReference>
<dbReference type="Gene3D" id="3.30.450.40">
    <property type="match status" value="1"/>
</dbReference>
<evidence type="ECO:0000259" key="1">
    <source>
        <dbReference type="PROSITE" id="PS51078"/>
    </source>
</evidence>
<evidence type="ECO:0000313" key="2">
    <source>
        <dbReference type="EMBL" id="MFC7130719.1"/>
    </source>
</evidence>
<dbReference type="InterPro" id="IPR029016">
    <property type="entry name" value="GAF-like_dom_sf"/>
</dbReference>
<dbReference type="Pfam" id="PF01614">
    <property type="entry name" value="IclR_C"/>
    <property type="match status" value="1"/>
</dbReference>
<accession>A0ABD5XIW5</accession>
<protein>
    <submittedName>
        <fullName evidence="2">IclR family transcriptional regulator C-terminal domain-containing protein</fullName>
    </submittedName>
</protein>
<dbReference type="InterPro" id="IPR050707">
    <property type="entry name" value="HTH_MetabolicPath_Reg"/>
</dbReference>
<dbReference type="PANTHER" id="PTHR30136">
    <property type="entry name" value="HELIX-TURN-HELIX TRANSCRIPTIONAL REGULATOR, ICLR FAMILY"/>
    <property type="match status" value="1"/>
</dbReference>
<comment type="caution">
    <text evidence="2">The sequence shown here is derived from an EMBL/GenBank/DDBJ whole genome shotgun (WGS) entry which is preliminary data.</text>
</comment>
<dbReference type="EMBL" id="JBHTAB010000009">
    <property type="protein sequence ID" value="MFC7130719.1"/>
    <property type="molecule type" value="Genomic_DNA"/>
</dbReference>
<name>A0ABD5XIW5_9EURY</name>
<proteinExistence type="predicted"/>
<dbReference type="PROSITE" id="PS51078">
    <property type="entry name" value="ICLR_ED"/>
    <property type="match status" value="1"/>
</dbReference>
<dbReference type="AlphaFoldDB" id="A0ABD5XIW5"/>